<organism evidence="1 2">
    <name type="scientific">Dictyobacter aurantiacus</name>
    <dbReference type="NCBI Taxonomy" id="1936993"/>
    <lineage>
        <taxon>Bacteria</taxon>
        <taxon>Bacillati</taxon>
        <taxon>Chloroflexota</taxon>
        <taxon>Ktedonobacteria</taxon>
        <taxon>Ktedonobacterales</taxon>
        <taxon>Dictyobacteraceae</taxon>
        <taxon>Dictyobacter</taxon>
    </lineage>
</organism>
<evidence type="ECO:0000313" key="1">
    <source>
        <dbReference type="EMBL" id="GCE09357.1"/>
    </source>
</evidence>
<reference evidence="2" key="1">
    <citation type="submission" date="2018-12" db="EMBL/GenBank/DDBJ databases">
        <title>Tengunoibacter tsumagoiensis gen. nov., sp. nov., Dictyobacter kobayashii sp. nov., D. alpinus sp. nov., and D. joshuensis sp. nov. and description of Dictyobacteraceae fam. nov. within the order Ktedonobacterales isolated from Tengu-no-mugimeshi.</title>
        <authorList>
            <person name="Wang C.M."/>
            <person name="Zheng Y."/>
            <person name="Sakai Y."/>
            <person name="Toyoda A."/>
            <person name="Minakuchi Y."/>
            <person name="Abe K."/>
            <person name="Yokota A."/>
            <person name="Yabe S."/>
        </authorList>
    </citation>
    <scope>NUCLEOTIDE SEQUENCE [LARGE SCALE GENOMIC DNA]</scope>
    <source>
        <strain evidence="2">S-27</strain>
    </source>
</reference>
<dbReference type="OrthoDB" id="2569455at2"/>
<accession>A0A401ZR47</accession>
<dbReference type="SUPFAM" id="SSF55729">
    <property type="entry name" value="Acyl-CoA N-acyltransferases (Nat)"/>
    <property type="match status" value="1"/>
</dbReference>
<dbReference type="CDD" id="cd04301">
    <property type="entry name" value="NAT_SF"/>
    <property type="match status" value="1"/>
</dbReference>
<comment type="caution">
    <text evidence="1">The sequence shown here is derived from an EMBL/GenBank/DDBJ whole genome shotgun (WGS) entry which is preliminary data.</text>
</comment>
<dbReference type="EMBL" id="BIFQ01000002">
    <property type="protein sequence ID" value="GCE09357.1"/>
    <property type="molecule type" value="Genomic_DNA"/>
</dbReference>
<keyword evidence="2" id="KW-1185">Reference proteome</keyword>
<dbReference type="AlphaFoldDB" id="A0A401ZR47"/>
<sequence>MTAAGYFPTTNSMYNMMTGVEPEYRGRGIALALKLLVIRCARKYGVAYLRTNNDSENVPMLTVNRKLGYLPVPGKYLLCSICL</sequence>
<gene>
    <name evidence="1" type="ORF">KDAU_66860</name>
</gene>
<dbReference type="Gene3D" id="3.40.630.30">
    <property type="match status" value="1"/>
</dbReference>
<evidence type="ECO:0000313" key="2">
    <source>
        <dbReference type="Proteomes" id="UP000287224"/>
    </source>
</evidence>
<dbReference type="InterPro" id="IPR016181">
    <property type="entry name" value="Acyl_CoA_acyltransferase"/>
</dbReference>
<evidence type="ECO:0008006" key="3">
    <source>
        <dbReference type="Google" id="ProtNLM"/>
    </source>
</evidence>
<protein>
    <recommendedName>
        <fullName evidence="3">N-acetyltransferase domain-containing protein</fullName>
    </recommendedName>
</protein>
<proteinExistence type="predicted"/>
<dbReference type="Proteomes" id="UP000287224">
    <property type="component" value="Unassembled WGS sequence"/>
</dbReference>
<name>A0A401ZR47_9CHLR</name>